<dbReference type="STRING" id="570521.SAMN04488508_102102"/>
<keyword evidence="1" id="KW-0378">Hydrolase</keyword>
<dbReference type="GO" id="GO:0006508">
    <property type="term" value="P:proteolysis"/>
    <property type="evidence" value="ECO:0007669"/>
    <property type="project" value="InterPro"/>
</dbReference>
<gene>
    <name evidence="3" type="ORF">SAMN04488508_102102</name>
</gene>
<evidence type="ECO:0000259" key="2">
    <source>
        <dbReference type="Pfam" id="PF12146"/>
    </source>
</evidence>
<dbReference type="PROSITE" id="PS00708">
    <property type="entry name" value="PRO_ENDOPEP_SER"/>
    <property type="match status" value="1"/>
</dbReference>
<dbReference type="PROSITE" id="PS51257">
    <property type="entry name" value="PROKAR_LIPOPROTEIN"/>
    <property type="match status" value="1"/>
</dbReference>
<dbReference type="InterPro" id="IPR022742">
    <property type="entry name" value="Hydrolase_4"/>
</dbReference>
<dbReference type="Proteomes" id="UP000184432">
    <property type="component" value="Unassembled WGS sequence"/>
</dbReference>
<sequence length="354" mass="39089">MNKTLSFFLFITVSCIYGQNRPQEPKEPFDYHVEEVVFKNETDSIALAGTFTYPKTGSDFASVILISGSGAQNRDSELMNHKPFLVIADYLTKNGIAVLRVDDRGAGKSEGSHNDTGLEGFARDTQSAIAYLKSRKEIDTDKIGLIGHSLGGVIAPMVASQSNDVSFVLLLSGSALRGDQLMLLQKEKIERKMLVPESMITLGQQNMKGAYDIILVSSDRTQLEVDLKSYFTKVFGAALPENQLNLLSEQLAIPWLVDFIKFDPAIALSKTKCPVLALNGSNDLQVPATENLESIEKNLKEGGNVDVETMVLDNLNHLFQESETGLPNEYASIEQTFSPKAMEIMLKWIQKKTK</sequence>
<dbReference type="InterPro" id="IPR002471">
    <property type="entry name" value="Pept_S9_AS"/>
</dbReference>
<dbReference type="PANTHER" id="PTHR43265:SF1">
    <property type="entry name" value="ESTERASE ESTD"/>
    <property type="match status" value="1"/>
</dbReference>
<reference evidence="4" key="1">
    <citation type="submission" date="2016-11" db="EMBL/GenBank/DDBJ databases">
        <authorList>
            <person name="Varghese N."/>
            <person name="Submissions S."/>
        </authorList>
    </citation>
    <scope>NUCLEOTIDE SEQUENCE [LARGE SCALE GENOMIC DNA]</scope>
    <source>
        <strain evidence="4">DSM 22623</strain>
    </source>
</reference>
<dbReference type="GO" id="GO:0004252">
    <property type="term" value="F:serine-type endopeptidase activity"/>
    <property type="evidence" value="ECO:0007669"/>
    <property type="project" value="InterPro"/>
</dbReference>
<evidence type="ECO:0000256" key="1">
    <source>
        <dbReference type="ARBA" id="ARBA00022801"/>
    </source>
</evidence>
<dbReference type="InterPro" id="IPR053145">
    <property type="entry name" value="AB_hydrolase_Est10"/>
</dbReference>
<evidence type="ECO:0000313" key="3">
    <source>
        <dbReference type="EMBL" id="SHI60021.1"/>
    </source>
</evidence>
<protein>
    <recommendedName>
        <fullName evidence="2">Serine aminopeptidase S33 domain-containing protein</fullName>
    </recommendedName>
</protein>
<evidence type="ECO:0000313" key="4">
    <source>
        <dbReference type="Proteomes" id="UP000184432"/>
    </source>
</evidence>
<accession>A0A1M6CGP7</accession>
<organism evidence="3 4">
    <name type="scientific">Aquimarina spongiae</name>
    <dbReference type="NCBI Taxonomy" id="570521"/>
    <lineage>
        <taxon>Bacteria</taxon>
        <taxon>Pseudomonadati</taxon>
        <taxon>Bacteroidota</taxon>
        <taxon>Flavobacteriia</taxon>
        <taxon>Flavobacteriales</taxon>
        <taxon>Flavobacteriaceae</taxon>
        <taxon>Aquimarina</taxon>
    </lineage>
</organism>
<proteinExistence type="predicted"/>
<keyword evidence="4" id="KW-1185">Reference proteome</keyword>
<dbReference type="InterPro" id="IPR029058">
    <property type="entry name" value="AB_hydrolase_fold"/>
</dbReference>
<name>A0A1M6CGP7_9FLAO</name>
<dbReference type="AlphaFoldDB" id="A0A1M6CGP7"/>
<dbReference type="PANTHER" id="PTHR43265">
    <property type="entry name" value="ESTERASE ESTD"/>
    <property type="match status" value="1"/>
</dbReference>
<dbReference type="RefSeq" id="WP_073314655.1">
    <property type="nucleotide sequence ID" value="NZ_FQYP01000002.1"/>
</dbReference>
<dbReference type="Gene3D" id="3.40.50.1820">
    <property type="entry name" value="alpha/beta hydrolase"/>
    <property type="match status" value="1"/>
</dbReference>
<dbReference type="EMBL" id="FQYP01000002">
    <property type="protein sequence ID" value="SHI60021.1"/>
    <property type="molecule type" value="Genomic_DNA"/>
</dbReference>
<feature type="domain" description="Serine aminopeptidase S33" evidence="2">
    <location>
        <begin position="87"/>
        <end position="291"/>
    </location>
</feature>
<dbReference type="OrthoDB" id="9809549at2"/>
<dbReference type="SUPFAM" id="SSF53474">
    <property type="entry name" value="alpha/beta-Hydrolases"/>
    <property type="match status" value="1"/>
</dbReference>
<dbReference type="GO" id="GO:0052689">
    <property type="term" value="F:carboxylic ester hydrolase activity"/>
    <property type="evidence" value="ECO:0007669"/>
    <property type="project" value="TreeGrafter"/>
</dbReference>
<dbReference type="Pfam" id="PF12146">
    <property type="entry name" value="Hydrolase_4"/>
    <property type="match status" value="1"/>
</dbReference>